<proteinExistence type="predicted"/>
<name>A0A9X1TJ54_9BACT</name>
<dbReference type="Proteomes" id="UP001139700">
    <property type="component" value="Unassembled WGS sequence"/>
</dbReference>
<accession>A0A9X1TJ54</accession>
<evidence type="ECO:0000313" key="1">
    <source>
        <dbReference type="EMBL" id="MCF0043642.1"/>
    </source>
</evidence>
<keyword evidence="2" id="KW-1185">Reference proteome</keyword>
<dbReference type="RefSeq" id="WP_234616373.1">
    <property type="nucleotide sequence ID" value="NZ_CP098806.1"/>
</dbReference>
<sequence length="151" mass="17419">MAFHIHGVASGQMEFNDQRLGLYTLGELGTEDGLKVETILLDYKHGILRIMTKLMVFLEHNEEINWLAKCTYISIFEMDEPEIFKRGASKKAIGTLKECCDLNQAHAYGQFYHMLEKNDLPLIPSRLQPIEGFQSAFQDFLAKHNDLKKRK</sequence>
<dbReference type="EMBL" id="JAJTTA010000008">
    <property type="protein sequence ID" value="MCF0043642.1"/>
    <property type="molecule type" value="Genomic_DNA"/>
</dbReference>
<organism evidence="1 2">
    <name type="scientific">Dyadobacter fanqingshengii</name>
    <dbReference type="NCBI Taxonomy" id="2906443"/>
    <lineage>
        <taxon>Bacteria</taxon>
        <taxon>Pseudomonadati</taxon>
        <taxon>Bacteroidota</taxon>
        <taxon>Cytophagia</taxon>
        <taxon>Cytophagales</taxon>
        <taxon>Spirosomataceae</taxon>
        <taxon>Dyadobacter</taxon>
    </lineage>
</organism>
<dbReference type="AlphaFoldDB" id="A0A9X1TJ54"/>
<evidence type="ECO:0000313" key="2">
    <source>
        <dbReference type="Proteomes" id="UP001139700"/>
    </source>
</evidence>
<protein>
    <submittedName>
        <fullName evidence="1">Uncharacterized protein</fullName>
    </submittedName>
</protein>
<comment type="caution">
    <text evidence="1">The sequence shown here is derived from an EMBL/GenBank/DDBJ whole genome shotgun (WGS) entry which is preliminary data.</text>
</comment>
<reference evidence="1" key="1">
    <citation type="submission" date="2021-12" db="EMBL/GenBank/DDBJ databases">
        <title>Novel species in genus Dyadobacter.</title>
        <authorList>
            <person name="Ma C."/>
        </authorList>
    </citation>
    <scope>NUCLEOTIDE SEQUENCE</scope>
    <source>
        <strain evidence="1">CY399</strain>
    </source>
</reference>
<gene>
    <name evidence="1" type="ORF">LXM24_26285</name>
</gene>